<evidence type="ECO:0000256" key="2">
    <source>
        <dbReference type="ARBA" id="ARBA00022643"/>
    </source>
</evidence>
<sequence length="161" mass="17059">MTDPVLARHAVRSFKADKPTADEVNQLIAAFQAAPCGRGEADVTQAVVVEDDATLQRIETSVNDAAYGAPLLFIIATQDESNFGERNASVAAENVMVEAASLGLGSVYVMSAAMALRKDPALLADLGIDKGYSPQVVVPIGHATEEIAANDRSSRYKVIRK</sequence>
<dbReference type="InterPro" id="IPR000415">
    <property type="entry name" value="Nitroreductase-like"/>
</dbReference>
<dbReference type="PATRIC" id="fig|1423733.4.peg.3137"/>
<name>A0A0R2BE58_SECCO</name>
<evidence type="ECO:0000256" key="1">
    <source>
        <dbReference type="ARBA" id="ARBA00022630"/>
    </source>
</evidence>
<dbReference type="STRING" id="33960.TY91_02060"/>
<proteinExistence type="predicted"/>
<dbReference type="RefSeq" id="WP_056996023.1">
    <property type="nucleotide sequence ID" value="NZ_AYYR01000009.1"/>
</dbReference>
<dbReference type="InterPro" id="IPR050627">
    <property type="entry name" value="Nitroreductase/BluB"/>
</dbReference>
<keyword evidence="1" id="KW-0285">Flavoprotein</keyword>
<dbReference type="AlphaFoldDB" id="A0A0R2BE58"/>
<dbReference type="Pfam" id="PF00881">
    <property type="entry name" value="Nitroreductase"/>
    <property type="match status" value="1"/>
</dbReference>
<dbReference type="Gene3D" id="3.40.109.10">
    <property type="entry name" value="NADH Oxidase"/>
    <property type="match status" value="1"/>
</dbReference>
<dbReference type="SUPFAM" id="SSF55469">
    <property type="entry name" value="FMN-dependent nitroreductase-like"/>
    <property type="match status" value="1"/>
</dbReference>
<protein>
    <recommendedName>
        <fullName evidence="4">Nitroreductase domain-containing protein</fullName>
    </recommendedName>
</protein>
<dbReference type="CDD" id="cd02062">
    <property type="entry name" value="Nitro_FMN_reductase"/>
    <property type="match status" value="1"/>
</dbReference>
<evidence type="ECO:0000313" key="5">
    <source>
        <dbReference type="EMBL" id="KRM77646.1"/>
    </source>
</evidence>
<gene>
    <name evidence="5" type="ORF">FC82_GL003013</name>
</gene>
<evidence type="ECO:0000313" key="6">
    <source>
        <dbReference type="Proteomes" id="UP000051845"/>
    </source>
</evidence>
<dbReference type="InterPro" id="IPR029479">
    <property type="entry name" value="Nitroreductase"/>
</dbReference>
<dbReference type="PANTHER" id="PTHR23026:SF90">
    <property type="entry name" value="IODOTYROSINE DEIODINASE 1"/>
    <property type="match status" value="1"/>
</dbReference>
<evidence type="ECO:0000256" key="3">
    <source>
        <dbReference type="ARBA" id="ARBA00023002"/>
    </source>
</evidence>
<dbReference type="EMBL" id="AYYR01000009">
    <property type="protein sequence ID" value="KRM77646.1"/>
    <property type="molecule type" value="Genomic_DNA"/>
</dbReference>
<keyword evidence="2" id="KW-0288">FMN</keyword>
<dbReference type="GO" id="GO:0016491">
    <property type="term" value="F:oxidoreductase activity"/>
    <property type="evidence" value="ECO:0007669"/>
    <property type="project" value="UniProtKB-KW"/>
</dbReference>
<feature type="domain" description="Nitroreductase" evidence="4">
    <location>
        <begin position="57"/>
        <end position="142"/>
    </location>
</feature>
<dbReference type="PANTHER" id="PTHR23026">
    <property type="entry name" value="NADPH NITROREDUCTASE"/>
    <property type="match status" value="1"/>
</dbReference>
<comment type="caution">
    <text evidence="5">The sequence shown here is derived from an EMBL/GenBank/DDBJ whole genome shotgun (WGS) entry which is preliminary data.</text>
</comment>
<accession>A0A0R2BE58</accession>
<keyword evidence="3" id="KW-0560">Oxidoreductase</keyword>
<evidence type="ECO:0000259" key="4">
    <source>
        <dbReference type="Pfam" id="PF00881"/>
    </source>
</evidence>
<organism evidence="5 6">
    <name type="scientific">Secundilactobacillus collinoides DSM 20515 = JCM 1123</name>
    <dbReference type="NCBI Taxonomy" id="1423733"/>
    <lineage>
        <taxon>Bacteria</taxon>
        <taxon>Bacillati</taxon>
        <taxon>Bacillota</taxon>
        <taxon>Bacilli</taxon>
        <taxon>Lactobacillales</taxon>
        <taxon>Lactobacillaceae</taxon>
        <taxon>Secundilactobacillus</taxon>
    </lineage>
</organism>
<dbReference type="Proteomes" id="UP000051845">
    <property type="component" value="Unassembled WGS sequence"/>
</dbReference>
<reference evidence="5 6" key="1">
    <citation type="journal article" date="2015" name="Genome Announc.">
        <title>Expanding the biotechnology potential of lactobacilli through comparative genomics of 213 strains and associated genera.</title>
        <authorList>
            <person name="Sun Z."/>
            <person name="Harris H.M."/>
            <person name="McCann A."/>
            <person name="Guo C."/>
            <person name="Argimon S."/>
            <person name="Zhang W."/>
            <person name="Yang X."/>
            <person name="Jeffery I.B."/>
            <person name="Cooney J.C."/>
            <person name="Kagawa T.F."/>
            <person name="Liu W."/>
            <person name="Song Y."/>
            <person name="Salvetti E."/>
            <person name="Wrobel A."/>
            <person name="Rasinkangas P."/>
            <person name="Parkhill J."/>
            <person name="Rea M.C."/>
            <person name="O'Sullivan O."/>
            <person name="Ritari J."/>
            <person name="Douillard F.P."/>
            <person name="Paul Ross R."/>
            <person name="Yang R."/>
            <person name="Briner A.E."/>
            <person name="Felis G.E."/>
            <person name="de Vos W.M."/>
            <person name="Barrangou R."/>
            <person name="Klaenhammer T.R."/>
            <person name="Caufield P.W."/>
            <person name="Cui Y."/>
            <person name="Zhang H."/>
            <person name="O'Toole P.W."/>
        </authorList>
    </citation>
    <scope>NUCLEOTIDE SEQUENCE [LARGE SCALE GENOMIC DNA]</scope>
    <source>
        <strain evidence="5 6">DSM 20515</strain>
    </source>
</reference>